<evidence type="ECO:0000256" key="1">
    <source>
        <dbReference type="SAM" id="MobiDB-lite"/>
    </source>
</evidence>
<keyword evidence="3" id="KW-1185">Reference proteome</keyword>
<dbReference type="Proteomes" id="UP001390339">
    <property type="component" value="Unassembled WGS sequence"/>
</dbReference>
<proteinExistence type="predicted"/>
<evidence type="ECO:0000313" key="2">
    <source>
        <dbReference type="EMBL" id="KAK8869255.1"/>
    </source>
</evidence>
<evidence type="ECO:0000313" key="3">
    <source>
        <dbReference type="Proteomes" id="UP001390339"/>
    </source>
</evidence>
<sequence>MCTAENISIDTIQEVHDLPIMALPRTNDPAHQLEEDCYSSCFDFSYHGLSLEPERLGSEDILSILSPWTEDQAAYFFSSKAVAPITPLSSECLDGRNFESPILDDMLCFLEQNPAAYDDKWRRAWDELLEVELGHDGTTKDDAAQTRSLSSARSRSQSLGGSGQVNGSVPAQDDLEDSIPPAASLPLEHYAWSHPDPAISMSIEEDISQVAEAEILGTPCRKRKARQADESRPCKRARGRPAGSTWRLVEVVSRITPVAQHFCWKRRCALWDDVLGQESWSSEDLSPYVLAGLPFLSLVVRPGGYGFPVPLVWDEKMQSFSGYNAMNRKWVRITCDEMARMLDDPNVGVVISG</sequence>
<dbReference type="EMBL" id="JAPCWZ010000004">
    <property type="protein sequence ID" value="KAK8869255.1"/>
    <property type="molecule type" value="Genomic_DNA"/>
</dbReference>
<reference evidence="2 3" key="1">
    <citation type="journal article" date="2024" name="IMA Fungus">
        <title>Apiospora arundinis, a panoply of carbohydrate-active enzymes and secondary metabolites.</title>
        <authorList>
            <person name="Sorensen T."/>
            <person name="Petersen C."/>
            <person name="Muurmann A.T."/>
            <person name="Christiansen J.V."/>
            <person name="Brundto M.L."/>
            <person name="Overgaard C.K."/>
            <person name="Boysen A.T."/>
            <person name="Wollenberg R.D."/>
            <person name="Larsen T.O."/>
            <person name="Sorensen J.L."/>
            <person name="Nielsen K.L."/>
            <person name="Sondergaard T.E."/>
        </authorList>
    </citation>
    <scope>NUCLEOTIDE SEQUENCE [LARGE SCALE GENOMIC DNA]</scope>
    <source>
        <strain evidence="2 3">AAU 773</strain>
    </source>
</reference>
<feature type="region of interest" description="Disordered" evidence="1">
    <location>
        <begin position="136"/>
        <end position="180"/>
    </location>
</feature>
<gene>
    <name evidence="2" type="ORF">PGQ11_007833</name>
</gene>
<protein>
    <submittedName>
        <fullName evidence="2">Uncharacterized protein</fullName>
    </submittedName>
</protein>
<comment type="caution">
    <text evidence="2">The sequence shown here is derived from an EMBL/GenBank/DDBJ whole genome shotgun (WGS) entry which is preliminary data.</text>
</comment>
<feature type="compositionally biased region" description="Low complexity" evidence="1">
    <location>
        <begin position="145"/>
        <end position="159"/>
    </location>
</feature>
<accession>A0ABR2IWM3</accession>
<name>A0ABR2IWM3_9PEZI</name>
<organism evidence="2 3">
    <name type="scientific">Apiospora arundinis</name>
    <dbReference type="NCBI Taxonomy" id="335852"/>
    <lineage>
        <taxon>Eukaryota</taxon>
        <taxon>Fungi</taxon>
        <taxon>Dikarya</taxon>
        <taxon>Ascomycota</taxon>
        <taxon>Pezizomycotina</taxon>
        <taxon>Sordariomycetes</taxon>
        <taxon>Xylariomycetidae</taxon>
        <taxon>Amphisphaeriales</taxon>
        <taxon>Apiosporaceae</taxon>
        <taxon>Apiospora</taxon>
    </lineage>
</organism>